<evidence type="ECO:0000313" key="3">
    <source>
        <dbReference type="Proteomes" id="UP000292003"/>
    </source>
</evidence>
<dbReference type="RefSeq" id="WP_130473605.1">
    <property type="nucleotide sequence ID" value="NZ_SFCC01000001.1"/>
</dbReference>
<dbReference type="Proteomes" id="UP000292003">
    <property type="component" value="Unassembled WGS sequence"/>
</dbReference>
<dbReference type="SUPFAM" id="SSF51735">
    <property type="entry name" value="NAD(P)-binding Rossmann-fold domains"/>
    <property type="match status" value="1"/>
</dbReference>
<protein>
    <submittedName>
        <fullName evidence="2">NAD-dependent epimerase/dehydratase family protein</fullName>
    </submittedName>
</protein>
<dbReference type="OrthoDB" id="3207931at2"/>
<dbReference type="EMBL" id="SFCC01000001">
    <property type="protein sequence ID" value="RZQ66036.1"/>
    <property type="molecule type" value="Genomic_DNA"/>
</dbReference>
<dbReference type="Gene3D" id="3.40.50.720">
    <property type="entry name" value="NAD(P)-binding Rossmann-like Domain"/>
    <property type="match status" value="1"/>
</dbReference>
<organism evidence="2 3">
    <name type="scientific">Amycolatopsis suaedae</name>
    <dbReference type="NCBI Taxonomy" id="2510978"/>
    <lineage>
        <taxon>Bacteria</taxon>
        <taxon>Bacillati</taxon>
        <taxon>Actinomycetota</taxon>
        <taxon>Actinomycetes</taxon>
        <taxon>Pseudonocardiales</taxon>
        <taxon>Pseudonocardiaceae</taxon>
        <taxon>Amycolatopsis</taxon>
    </lineage>
</organism>
<name>A0A4Q7JFL0_9PSEU</name>
<dbReference type="Gene3D" id="3.90.25.10">
    <property type="entry name" value="UDP-galactose 4-epimerase, domain 1"/>
    <property type="match status" value="1"/>
</dbReference>
<dbReference type="Pfam" id="PF13460">
    <property type="entry name" value="NAD_binding_10"/>
    <property type="match status" value="1"/>
</dbReference>
<keyword evidence="3" id="KW-1185">Reference proteome</keyword>
<dbReference type="InterPro" id="IPR036291">
    <property type="entry name" value="NAD(P)-bd_dom_sf"/>
</dbReference>
<dbReference type="PANTHER" id="PTHR43162:SF1">
    <property type="entry name" value="PRESTALK A DIFFERENTIATION PROTEIN A"/>
    <property type="match status" value="1"/>
</dbReference>
<proteinExistence type="predicted"/>
<evidence type="ECO:0000313" key="2">
    <source>
        <dbReference type="EMBL" id="RZQ66036.1"/>
    </source>
</evidence>
<dbReference type="InterPro" id="IPR016040">
    <property type="entry name" value="NAD(P)-bd_dom"/>
</dbReference>
<dbReference type="AlphaFoldDB" id="A0A4Q7JFL0"/>
<gene>
    <name evidence="2" type="ORF">EWH70_02950</name>
</gene>
<comment type="caution">
    <text evidence="2">The sequence shown here is derived from an EMBL/GenBank/DDBJ whole genome shotgun (WGS) entry which is preliminary data.</text>
</comment>
<sequence>MRILVTGATGNVGRLVVNHLLAAGANVRALTNDPKRAALPDGVEVVEGFLGRPDSVRPALAGVERMYLAPYPRTAPEVLAMAKEAGVRRVVDFSSAQAVDEAERDPSTWYFLAVEKAAEASGLEWTHIRAGEFMTNTLDWAEQIRTTGIVRKPHGRAATAIIDMDDIAAAAATVLLEDGHGGKLYNLTGPAAVPRVELARQIGAAIGREVPFEEQPREEALAEMRPFMGDFAEWYVDGMAALVDNPEPVTPDFTRITGRTGTTFAEWAARNADSFR</sequence>
<evidence type="ECO:0000259" key="1">
    <source>
        <dbReference type="Pfam" id="PF13460"/>
    </source>
</evidence>
<dbReference type="InterPro" id="IPR051604">
    <property type="entry name" value="Ergot_Alk_Oxidoreductase"/>
</dbReference>
<reference evidence="2 3" key="1">
    <citation type="submission" date="2019-02" db="EMBL/GenBank/DDBJ databases">
        <title>Draft genome sequence of Amycolatopsis sp. 8-3EHSu isolated from roots of Suaeda maritima.</title>
        <authorList>
            <person name="Duangmal K."/>
            <person name="Chantavorakit T."/>
        </authorList>
    </citation>
    <scope>NUCLEOTIDE SEQUENCE [LARGE SCALE GENOMIC DNA]</scope>
    <source>
        <strain evidence="2 3">8-3EHSu</strain>
    </source>
</reference>
<dbReference type="PANTHER" id="PTHR43162">
    <property type="match status" value="1"/>
</dbReference>
<feature type="domain" description="NAD(P)-binding" evidence="1">
    <location>
        <begin position="7"/>
        <end position="177"/>
    </location>
</feature>
<accession>A0A4Q7JFL0</accession>